<dbReference type="SMART" id="SM00369">
    <property type="entry name" value="LRR_TYP"/>
    <property type="match status" value="4"/>
</dbReference>
<dbReference type="PANTHER" id="PTHR48051:SF42">
    <property type="entry name" value="LEUCINE-RICH REPEAT-CONTAINING PROTEIN 18-LIKE"/>
    <property type="match status" value="1"/>
</dbReference>
<dbReference type="SUPFAM" id="SSF52058">
    <property type="entry name" value="L domain-like"/>
    <property type="match status" value="1"/>
</dbReference>
<keyword evidence="4" id="KW-1133">Transmembrane helix</keyword>
<organism evidence="5">
    <name type="scientific">Riptortus pedestris</name>
    <name type="common">Bean bug</name>
    <dbReference type="NCBI Taxonomy" id="329032"/>
    <lineage>
        <taxon>Eukaryota</taxon>
        <taxon>Metazoa</taxon>
        <taxon>Ecdysozoa</taxon>
        <taxon>Arthropoda</taxon>
        <taxon>Hexapoda</taxon>
        <taxon>Insecta</taxon>
        <taxon>Pterygota</taxon>
        <taxon>Neoptera</taxon>
        <taxon>Paraneoptera</taxon>
        <taxon>Hemiptera</taxon>
        <taxon>Heteroptera</taxon>
        <taxon>Panheteroptera</taxon>
        <taxon>Pentatomomorpha</taxon>
        <taxon>Coreoidea</taxon>
        <taxon>Alydidae</taxon>
        <taxon>Riptortus</taxon>
    </lineage>
</organism>
<dbReference type="InterPro" id="IPR032675">
    <property type="entry name" value="LRR_dom_sf"/>
</dbReference>
<dbReference type="InterPro" id="IPR050216">
    <property type="entry name" value="LRR_domain-containing"/>
</dbReference>
<dbReference type="InterPro" id="IPR003591">
    <property type="entry name" value="Leu-rich_rpt_typical-subtyp"/>
</dbReference>
<evidence type="ECO:0000256" key="2">
    <source>
        <dbReference type="ARBA" id="ARBA00022737"/>
    </source>
</evidence>
<dbReference type="PROSITE" id="PS51450">
    <property type="entry name" value="LRR"/>
    <property type="match status" value="2"/>
</dbReference>
<feature type="region of interest" description="Disordered" evidence="3">
    <location>
        <begin position="162"/>
        <end position="191"/>
    </location>
</feature>
<evidence type="ECO:0000256" key="3">
    <source>
        <dbReference type="SAM" id="MobiDB-lite"/>
    </source>
</evidence>
<reference evidence="5" key="1">
    <citation type="journal article" date="2013" name="PLoS ONE">
        <title>Gene expression in gut symbiotic organ of stinkbug affected by extracellular bacterial symbiont.</title>
        <authorList>
            <person name="Futahashi R."/>
            <person name="Tanaka K."/>
            <person name="Tanahashi M."/>
            <person name="Nikoh N."/>
            <person name="Kikuchi Y."/>
            <person name="Lee B.L."/>
            <person name="Fukatsu T."/>
        </authorList>
    </citation>
    <scope>NUCLEOTIDE SEQUENCE</scope>
    <source>
        <tissue evidence="5">Midgut</tissue>
    </source>
</reference>
<dbReference type="InterPro" id="IPR001611">
    <property type="entry name" value="Leu-rich_rpt"/>
</dbReference>
<keyword evidence="4" id="KW-0812">Transmembrane</keyword>
<protein>
    <recommendedName>
        <fullName evidence="6">Leucine-rich repeat-containing protein 59</fullName>
    </recommendedName>
</protein>
<accession>R4WI79</accession>
<feature type="transmembrane region" description="Helical" evidence="4">
    <location>
        <begin position="247"/>
        <end position="265"/>
    </location>
</feature>
<feature type="compositionally biased region" description="Basic and acidic residues" evidence="3">
    <location>
        <begin position="163"/>
        <end position="184"/>
    </location>
</feature>
<evidence type="ECO:0008006" key="6">
    <source>
        <dbReference type="Google" id="ProtNLM"/>
    </source>
</evidence>
<dbReference type="Gene3D" id="3.80.10.10">
    <property type="entry name" value="Ribonuclease Inhibitor"/>
    <property type="match status" value="1"/>
</dbReference>
<evidence type="ECO:0000256" key="1">
    <source>
        <dbReference type="ARBA" id="ARBA00022614"/>
    </source>
</evidence>
<name>R4WI79_RIPPE</name>
<dbReference type="GO" id="GO:0005737">
    <property type="term" value="C:cytoplasm"/>
    <property type="evidence" value="ECO:0007669"/>
    <property type="project" value="TreeGrafter"/>
</dbReference>
<evidence type="ECO:0000313" key="5">
    <source>
        <dbReference type="EMBL" id="BAN20280.1"/>
    </source>
</evidence>
<keyword evidence="2" id="KW-0677">Repeat</keyword>
<feature type="transmembrane region" description="Helical" evidence="4">
    <location>
        <begin position="337"/>
        <end position="364"/>
    </location>
</feature>
<dbReference type="Pfam" id="PF00560">
    <property type="entry name" value="LRR_1"/>
    <property type="match status" value="1"/>
</dbReference>
<dbReference type="PRINTS" id="PR00019">
    <property type="entry name" value="LEURICHRPT"/>
</dbReference>
<sequence length="370" mass="42643">MAKRNIKDFLSDDTFDLSVQDLQDVPVKELAAFPKITSLDLSNNKLSTLNKSFAVSLTHLVKLDLARNELKELPKNFGLLVNLKYLDLYKNKLESLPLSFGNLKALRWLDMKENPLEHHWQQIVGPCLNAQDCKNAAKNVVNIASIMMEEVEAEVQRSQARQKQLEENEENELRELAKKREKQREKKRRRNAAKLAEVNNGIVAENGTATTVESIAPVDEEEPEPPVKSNFTFVNAARTIFIRVLKVLFFTILSFGFGLFILQFINEPLYKTIMLKFHKETRIITSLVPGHWRVNVHKLSIKVVSYLKLVTFNIWTFLYKISINSYTFVTTDPKFEIYLTTFINTFLSLYVKICNSISLVFNLLSQVLIR</sequence>
<dbReference type="AlphaFoldDB" id="R4WI79"/>
<evidence type="ECO:0000256" key="4">
    <source>
        <dbReference type="SAM" id="Phobius"/>
    </source>
</evidence>
<keyword evidence="4" id="KW-0472">Membrane</keyword>
<dbReference type="PANTHER" id="PTHR48051">
    <property type="match status" value="1"/>
</dbReference>
<keyword evidence="1" id="KW-0433">Leucine-rich repeat</keyword>
<proteinExistence type="evidence at transcript level"/>
<dbReference type="EMBL" id="AK417065">
    <property type="protein sequence ID" value="BAN20280.1"/>
    <property type="molecule type" value="mRNA"/>
</dbReference>
<dbReference type="Pfam" id="PF13855">
    <property type="entry name" value="LRR_8"/>
    <property type="match status" value="1"/>
</dbReference>